<protein>
    <recommendedName>
        <fullName evidence="3">Triphosphoribosyl-dephospho-CoA synthase</fullName>
    </recommendedName>
</protein>
<dbReference type="RefSeq" id="WP_048100063.1">
    <property type="nucleotide sequence ID" value="NZ_JFZT01000047.1"/>
</dbReference>
<dbReference type="Proteomes" id="UP000024332">
    <property type="component" value="Unassembled WGS sequence"/>
</dbReference>
<accession>A0A031LN27</accession>
<name>A0A031LN27_9CREN</name>
<gene>
    <name evidence="1" type="ORF">CM19_08890</name>
</gene>
<dbReference type="Pfam" id="PF01874">
    <property type="entry name" value="CitG"/>
    <property type="match status" value="1"/>
</dbReference>
<evidence type="ECO:0008006" key="3">
    <source>
        <dbReference type="Google" id="ProtNLM"/>
    </source>
</evidence>
<dbReference type="EMBL" id="JFZT01000047">
    <property type="protein sequence ID" value="EZQ03830.1"/>
    <property type="molecule type" value="Genomic_DNA"/>
</dbReference>
<keyword evidence="2" id="KW-1185">Reference proteome</keyword>
<dbReference type="OrthoDB" id="85890at2157"/>
<dbReference type="PANTHER" id="PTHR42280">
    <property type="entry name" value="CITG FAMILY PROTEIN"/>
    <property type="match status" value="1"/>
</dbReference>
<dbReference type="AlphaFoldDB" id="A0A031LN27"/>
<evidence type="ECO:0000313" key="2">
    <source>
        <dbReference type="Proteomes" id="UP000024332"/>
    </source>
</evidence>
<evidence type="ECO:0000313" key="1">
    <source>
        <dbReference type="EMBL" id="EZQ03830.1"/>
    </source>
</evidence>
<dbReference type="STRING" id="1160895.CM19_08890"/>
<proteinExistence type="predicted"/>
<dbReference type="InterPro" id="IPR002736">
    <property type="entry name" value="CitG"/>
</dbReference>
<comment type="caution">
    <text evidence="1">The sequence shown here is derived from an EMBL/GenBank/DDBJ whole genome shotgun (WGS) entry which is preliminary data.</text>
</comment>
<reference evidence="1 2" key="1">
    <citation type="submission" date="2014-03" db="EMBL/GenBank/DDBJ databases">
        <title>Draft genome sequence of the novel thermoacidophilic archaea Acidianus copahuensis ALE1 strain, isolated from Copahue volcanic area in Neuquen Argentina.</title>
        <authorList>
            <person name="Urbieta M.S."/>
            <person name="Rascovan N."/>
            <person name="Castro C."/>
            <person name="Revale S."/>
            <person name="Giaveno M.A."/>
            <person name="Vazquez M.P."/>
            <person name="Donati E.R."/>
        </authorList>
    </citation>
    <scope>NUCLEOTIDE SEQUENCE [LARGE SCALE GENOMIC DNA]</scope>
    <source>
        <strain evidence="1 2">ALE1</strain>
    </source>
</reference>
<organism evidence="1 2">
    <name type="scientific">Candidatus Acidianus copahuensis</name>
    <dbReference type="NCBI Taxonomy" id="1160895"/>
    <lineage>
        <taxon>Archaea</taxon>
        <taxon>Thermoproteota</taxon>
        <taxon>Thermoprotei</taxon>
        <taxon>Sulfolobales</taxon>
        <taxon>Sulfolobaceae</taxon>
        <taxon>Acidianus</taxon>
    </lineage>
</organism>
<dbReference type="GO" id="GO:0046917">
    <property type="term" value="F:triphosphoribosyl-dephospho-CoA synthase activity"/>
    <property type="evidence" value="ECO:0007669"/>
    <property type="project" value="InterPro"/>
</dbReference>
<dbReference type="PANTHER" id="PTHR42280:SF1">
    <property type="entry name" value="CITG FAMILY PROTEIN"/>
    <property type="match status" value="1"/>
</dbReference>
<dbReference type="GO" id="GO:0005524">
    <property type="term" value="F:ATP binding"/>
    <property type="evidence" value="ECO:0007669"/>
    <property type="project" value="InterPro"/>
</dbReference>
<dbReference type="Gene3D" id="1.10.4200.10">
    <property type="entry name" value="Triphosphoribosyl-dephospho-CoA protein"/>
    <property type="match status" value="1"/>
</dbReference>
<sequence>MEDIYYLCDLASISLSRASIIESIIPKPGNASRVQDIDSVNFQSILESALVTFPSYKEVCVRGSTSKKPIYDTLYNSILESNLLGIKYSIFGTSLMLIPIAYSFTNSYDINSLIEKVSQVVLSLDDNDGRWFLSALRILSPSYLGKRSSMDYRELNNVSLLRILQESSTTDSVAKNMLEHYKYSVIVYEIIKQKKCGFAKDIQKAFIKILSQLPDGLILRKQGARLALSISTMVSKFSDCPTENELAELNSFLISKKANPGSTADIIASGIALYLLEGIYESRVSNKFPLRHGCDRVY</sequence>